<evidence type="ECO:0000256" key="2">
    <source>
        <dbReference type="ARBA" id="ARBA00022980"/>
    </source>
</evidence>
<dbReference type="CDD" id="cd06089">
    <property type="entry name" value="KOW_RPL26"/>
    <property type="match status" value="1"/>
</dbReference>
<reference evidence="4" key="1">
    <citation type="submission" date="2022-11" db="EMBL/GenBank/DDBJ databases">
        <authorList>
            <person name="Scott C."/>
            <person name="Bruce N."/>
        </authorList>
    </citation>
    <scope>NUCLEOTIDE SEQUENCE</scope>
</reference>
<organism evidence="4 5">
    <name type="scientific">Parascedosporium putredinis</name>
    <dbReference type="NCBI Taxonomy" id="1442378"/>
    <lineage>
        <taxon>Eukaryota</taxon>
        <taxon>Fungi</taxon>
        <taxon>Dikarya</taxon>
        <taxon>Ascomycota</taxon>
        <taxon>Pezizomycotina</taxon>
        <taxon>Sordariomycetes</taxon>
        <taxon>Hypocreomycetidae</taxon>
        <taxon>Microascales</taxon>
        <taxon>Microascaceae</taxon>
        <taxon>Parascedosporium</taxon>
    </lineage>
</organism>
<dbReference type="InterPro" id="IPR008991">
    <property type="entry name" value="Translation_prot_SH3-like_sf"/>
</dbReference>
<dbReference type="GO" id="GO:0003723">
    <property type="term" value="F:RNA binding"/>
    <property type="evidence" value="ECO:0007669"/>
    <property type="project" value="InterPro"/>
</dbReference>
<dbReference type="OrthoDB" id="359154at2759"/>
<name>A0A9P1H8P2_9PEZI</name>
<evidence type="ECO:0000256" key="3">
    <source>
        <dbReference type="ARBA" id="ARBA00023274"/>
    </source>
</evidence>
<protein>
    <recommendedName>
        <fullName evidence="6">KOW domain-containing protein</fullName>
    </recommendedName>
</protein>
<evidence type="ECO:0000256" key="1">
    <source>
        <dbReference type="ARBA" id="ARBA00010618"/>
    </source>
</evidence>
<dbReference type="PANTHER" id="PTHR12903">
    <property type="entry name" value="MITOCHONDRIAL RIBOSOMAL PROTEIN L24"/>
    <property type="match status" value="1"/>
</dbReference>
<dbReference type="GO" id="GO:1990904">
    <property type="term" value="C:ribonucleoprotein complex"/>
    <property type="evidence" value="ECO:0007669"/>
    <property type="project" value="UniProtKB-KW"/>
</dbReference>
<keyword evidence="2" id="KW-0689">Ribosomal protein</keyword>
<keyword evidence="3" id="KW-0687">Ribonucleoprotein</keyword>
<evidence type="ECO:0008006" key="6">
    <source>
        <dbReference type="Google" id="ProtNLM"/>
    </source>
</evidence>
<proteinExistence type="inferred from homology"/>
<dbReference type="EMBL" id="CALLCH030000016">
    <property type="protein sequence ID" value="CAI4217295.1"/>
    <property type="molecule type" value="Genomic_DNA"/>
</dbReference>
<dbReference type="Proteomes" id="UP000838763">
    <property type="component" value="Unassembled WGS sequence"/>
</dbReference>
<dbReference type="SUPFAM" id="SSF50104">
    <property type="entry name" value="Translation proteins SH3-like domain"/>
    <property type="match status" value="1"/>
</dbReference>
<gene>
    <name evidence="4" type="ORF">PPNO1_LOCUS6907</name>
</gene>
<comment type="similarity">
    <text evidence="1">Belongs to the universal ribosomal protein uL24 family.</text>
</comment>
<dbReference type="GO" id="GO:0005840">
    <property type="term" value="C:ribosome"/>
    <property type="evidence" value="ECO:0007669"/>
    <property type="project" value="UniProtKB-KW"/>
</dbReference>
<dbReference type="GO" id="GO:0003735">
    <property type="term" value="F:structural constituent of ribosome"/>
    <property type="evidence" value="ECO:0007669"/>
    <property type="project" value="InterPro"/>
</dbReference>
<keyword evidence="5" id="KW-1185">Reference proteome</keyword>
<comment type="caution">
    <text evidence="4">The sequence shown here is derived from an EMBL/GenBank/DDBJ whole genome shotgun (WGS) entry which is preliminary data.</text>
</comment>
<evidence type="ECO:0000313" key="5">
    <source>
        <dbReference type="Proteomes" id="UP000838763"/>
    </source>
</evidence>
<sequence>MDKLVQRTVKAERQVIRRLKKQNNKSYRHEYRDRVRRAKSALEDLNKNVADLGHGVVTEHARTAKQTAEFLLRPFEVEARCGWAGGARFLNLAVGDRVVITEGHDKGKIDTITTVNRATGTVELSENGKLTQPSPSSIARREIPDWLIGKKISGEQSYPDRSVSPMAIPISAIRLVHPITDPETGVTRDVIVRSLRHANIRRDQLTKSTEWDRYVPGLNVIIPWPEKTDPEEVHHAGDTARKDASEATFIPTLLRPPMPHTLINELRNQYSRFRTRHEPWYLEKKQAEADMAKEQKKAVATMLTPLEEFNRRQRELKRSVGQPVLTEAMMEKLGAVIAKNRTRILESSGISKSS</sequence>
<dbReference type="InterPro" id="IPR041988">
    <property type="entry name" value="Ribosomal_uL24_KOW"/>
</dbReference>
<dbReference type="AlphaFoldDB" id="A0A9P1H8P2"/>
<evidence type="ECO:0000313" key="4">
    <source>
        <dbReference type="EMBL" id="CAI4217295.1"/>
    </source>
</evidence>
<dbReference type="GO" id="GO:0006412">
    <property type="term" value="P:translation"/>
    <property type="evidence" value="ECO:0007669"/>
    <property type="project" value="InterPro"/>
</dbReference>
<dbReference type="Pfam" id="PF22682">
    <property type="entry name" value="Ribosomal_uL24m-like"/>
    <property type="match status" value="1"/>
</dbReference>
<accession>A0A9P1H8P2</accession>
<dbReference type="InterPro" id="IPR003256">
    <property type="entry name" value="Ribosomal_uL24"/>
</dbReference>